<proteinExistence type="predicted"/>
<comment type="caution">
    <text evidence="2">The sequence shown here is derived from an EMBL/GenBank/DDBJ whole genome shotgun (WGS) entry which is preliminary data.</text>
</comment>
<accession>A0ABQ9XN20</accession>
<keyword evidence="3" id="KW-1185">Reference proteome</keyword>
<evidence type="ECO:0000313" key="2">
    <source>
        <dbReference type="EMBL" id="KAK2952919.1"/>
    </source>
</evidence>
<feature type="compositionally biased region" description="Polar residues" evidence="1">
    <location>
        <begin position="19"/>
        <end position="31"/>
    </location>
</feature>
<name>A0ABQ9XN20_9EUKA</name>
<gene>
    <name evidence="2" type="ORF">BLNAU_12095</name>
</gene>
<sequence>MIQSRLTPSTDEDTLLNHPLSNESNRTTRGQPFVSDSTLSFLVPLSPLAALLRLSPNDELRLDQRILLPRGGLPTLNLEVNSLTVSLRGNSTSLHPTQQARLNEVDGKSVVKEETLLRLTNSTVDLVELSLVVVEWDGSVASLSSSTANIESCEIESNLNHCAFLLVDSDFGGSVIVFRSCCHSSTSNHLRPLVGSSRSCRMESSNAKSDKQSNCVDGRWSHTIVGVGMDLESCELIGGTGPLFSME</sequence>
<feature type="region of interest" description="Disordered" evidence="1">
    <location>
        <begin position="1"/>
        <end position="31"/>
    </location>
</feature>
<dbReference type="Proteomes" id="UP001281761">
    <property type="component" value="Unassembled WGS sequence"/>
</dbReference>
<dbReference type="EMBL" id="JARBJD010000097">
    <property type="protein sequence ID" value="KAK2952919.1"/>
    <property type="molecule type" value="Genomic_DNA"/>
</dbReference>
<organism evidence="2 3">
    <name type="scientific">Blattamonas nauphoetae</name>
    <dbReference type="NCBI Taxonomy" id="2049346"/>
    <lineage>
        <taxon>Eukaryota</taxon>
        <taxon>Metamonada</taxon>
        <taxon>Preaxostyla</taxon>
        <taxon>Oxymonadida</taxon>
        <taxon>Blattamonas</taxon>
    </lineage>
</organism>
<reference evidence="2 3" key="1">
    <citation type="journal article" date="2022" name="bioRxiv">
        <title>Genomics of Preaxostyla Flagellates Illuminates Evolutionary Transitions and the Path Towards Mitochondrial Loss.</title>
        <authorList>
            <person name="Novak L.V.F."/>
            <person name="Treitli S.C."/>
            <person name="Pyrih J."/>
            <person name="Halakuc P."/>
            <person name="Pipaliya S.V."/>
            <person name="Vacek V."/>
            <person name="Brzon O."/>
            <person name="Soukal P."/>
            <person name="Eme L."/>
            <person name="Dacks J.B."/>
            <person name="Karnkowska A."/>
            <person name="Elias M."/>
            <person name="Hampl V."/>
        </authorList>
    </citation>
    <scope>NUCLEOTIDE SEQUENCE [LARGE SCALE GENOMIC DNA]</scope>
    <source>
        <strain evidence="2">NAU3</strain>
        <tissue evidence="2">Gut</tissue>
    </source>
</reference>
<evidence type="ECO:0000256" key="1">
    <source>
        <dbReference type="SAM" id="MobiDB-lite"/>
    </source>
</evidence>
<protein>
    <submittedName>
        <fullName evidence="2">Uncharacterized protein</fullName>
    </submittedName>
</protein>
<evidence type="ECO:0000313" key="3">
    <source>
        <dbReference type="Proteomes" id="UP001281761"/>
    </source>
</evidence>